<reference evidence="1 2" key="1">
    <citation type="submission" date="2011-06" db="EMBL/GenBank/DDBJ databases">
        <authorList>
            <person name="Harkins D.M."/>
            <person name="Madupu R."/>
            <person name="Durkin A.S."/>
            <person name="Torralba M."/>
            <person name="Methe B."/>
            <person name="Sutton G.G."/>
            <person name="Nelson K.E."/>
        </authorList>
    </citation>
    <scope>NUCLEOTIDE SEQUENCE [LARGE SCALE GENOMIC DNA]</scope>
    <source>
        <strain evidence="1 2">SK1060</strain>
    </source>
</reference>
<proteinExistence type="predicted"/>
<organism evidence="1 2">
    <name type="scientific">Streptococcus constellatus subsp. pharyngis SK1060 = CCUG 46377</name>
    <dbReference type="NCBI Taxonomy" id="1035184"/>
    <lineage>
        <taxon>Bacteria</taxon>
        <taxon>Bacillati</taxon>
        <taxon>Bacillota</taxon>
        <taxon>Bacilli</taxon>
        <taxon>Lactobacillales</taxon>
        <taxon>Streptococcaceae</taxon>
        <taxon>Streptococcus</taxon>
        <taxon>Streptococcus anginosus group</taxon>
    </lineage>
</organism>
<protein>
    <submittedName>
        <fullName evidence="1">Uncharacterized protein</fullName>
    </submittedName>
</protein>
<dbReference type="Proteomes" id="UP000003287">
    <property type="component" value="Unassembled WGS sequence"/>
</dbReference>
<evidence type="ECO:0000313" key="1">
    <source>
        <dbReference type="EMBL" id="EGV08592.1"/>
    </source>
</evidence>
<gene>
    <name evidence="1" type="ORF">HMPREF1042_1925</name>
</gene>
<dbReference type="AlphaFoldDB" id="F9P7R2"/>
<name>F9P7R2_STRCV</name>
<dbReference type="EMBL" id="AFUP01000004">
    <property type="protein sequence ID" value="EGV08592.1"/>
    <property type="molecule type" value="Genomic_DNA"/>
</dbReference>
<sequence length="37" mass="4261">MNAGFSTDTAVSNREFPLVYSRNSINFPRTARYFSKD</sequence>
<accession>F9P7R2</accession>
<evidence type="ECO:0000313" key="2">
    <source>
        <dbReference type="Proteomes" id="UP000003287"/>
    </source>
</evidence>